<dbReference type="InterPro" id="IPR050583">
    <property type="entry name" value="Mycobacterial_A85_antigen"/>
</dbReference>
<comment type="caution">
    <text evidence="1">The sequence shown here is derived from an EMBL/GenBank/DDBJ whole genome shotgun (WGS) entry which is preliminary data.</text>
</comment>
<reference evidence="1 2" key="1">
    <citation type="submission" date="2018-06" db="EMBL/GenBank/DDBJ databases">
        <authorList>
            <consortium name="Pathogen Informatics"/>
            <person name="Doyle S."/>
        </authorList>
    </citation>
    <scope>NUCLEOTIDE SEQUENCE [LARGE SCALE GENOMIC DNA]</scope>
    <source>
        <strain evidence="1 2">NCTC10254</strain>
    </source>
</reference>
<evidence type="ECO:0000313" key="1">
    <source>
        <dbReference type="EMBL" id="SPW28099.1"/>
    </source>
</evidence>
<dbReference type="PANTHER" id="PTHR48098:SF1">
    <property type="entry name" value="DIACYLGLYCEROL ACYLTRANSFERASE_MYCOLYLTRANSFERASE AG85A"/>
    <property type="match status" value="1"/>
</dbReference>
<name>A0A8B4H6X8_9CORY</name>
<dbReference type="Proteomes" id="UP000249886">
    <property type="component" value="Unassembled WGS sequence"/>
</dbReference>
<evidence type="ECO:0000313" key="2">
    <source>
        <dbReference type="Proteomes" id="UP000249886"/>
    </source>
</evidence>
<dbReference type="InterPro" id="IPR000801">
    <property type="entry name" value="Esterase-like"/>
</dbReference>
<proteinExistence type="predicted"/>
<dbReference type="Pfam" id="PF00756">
    <property type="entry name" value="Esterase"/>
    <property type="match status" value="1"/>
</dbReference>
<keyword evidence="1" id="KW-0012">Acyltransferase</keyword>
<dbReference type="EC" id="2.3.1.-" evidence="1"/>
<dbReference type="SUPFAM" id="SSF53474">
    <property type="entry name" value="alpha/beta-Hydrolases"/>
    <property type="match status" value="1"/>
</dbReference>
<organism evidence="1 2">
    <name type="scientific">Corynebacterium matruchotii</name>
    <dbReference type="NCBI Taxonomy" id="43768"/>
    <lineage>
        <taxon>Bacteria</taxon>
        <taxon>Bacillati</taxon>
        <taxon>Actinomycetota</taxon>
        <taxon>Actinomycetes</taxon>
        <taxon>Mycobacteriales</taxon>
        <taxon>Corynebacteriaceae</taxon>
        <taxon>Corynebacterium</taxon>
    </lineage>
</organism>
<protein>
    <submittedName>
        <fullName evidence="1">Corynomycolyl transferase</fullName>
        <ecNumber evidence="1">2.3.1.-</ecNumber>
    </submittedName>
</protein>
<keyword evidence="1" id="KW-0808">Transferase</keyword>
<dbReference type="Gene3D" id="3.40.50.1820">
    <property type="entry name" value="alpha/beta hydrolase"/>
    <property type="match status" value="1"/>
</dbReference>
<dbReference type="PANTHER" id="PTHR48098">
    <property type="entry name" value="ENTEROCHELIN ESTERASE-RELATED"/>
    <property type="match status" value="1"/>
</dbReference>
<gene>
    <name evidence="1" type="primary">fbpA_2</name>
    <name evidence="1" type="ORF">NCTC10254_01125</name>
</gene>
<dbReference type="EMBL" id="UARK01000004">
    <property type="protein sequence ID" value="SPW28099.1"/>
    <property type="molecule type" value="Genomic_DNA"/>
</dbReference>
<dbReference type="GO" id="GO:0016747">
    <property type="term" value="F:acyltransferase activity, transferring groups other than amino-acyl groups"/>
    <property type="evidence" value="ECO:0007669"/>
    <property type="project" value="TreeGrafter"/>
</dbReference>
<sequence length="376" mass="41776">MRSTATSTVDTPVSPPTPGMATRRYCTLVAAVLNTKTARKLISFGVKMVQKSPAVWRRIPPIYIDETAHPATSNQDYDVPRLAKRVFDEAPRVERWFIESPCMRRIVEVQVMLPPKPEEPAPMLYLLDGVTAPRRSGWLREGQLEKALNNEQVIVVMPTEASGSLYENWVADDPEVGRHQWDTFLTQELPNIMEDPTTGLKFNGRRIIGGLSMGASGAIRLAAKHPEFYHGAIGLSGCYSTTSAMGRGMTLAILRCVGSDPDNAWGTGPTPTWARNDVADHPEGLRNIPVYLFAADAHITKYDIELHTGRTRLDLPGATILEYASYTSTRDLERAMINAGMTHQVVHYQYGGVHAWEYYGDQLKAGWDAVYKSQVS</sequence>
<dbReference type="AlphaFoldDB" id="A0A8B4H6X8"/>
<accession>A0A8B4H6X8</accession>
<dbReference type="InterPro" id="IPR029058">
    <property type="entry name" value="AB_hydrolase_fold"/>
</dbReference>